<dbReference type="EMBL" id="BAAAUV010000006">
    <property type="protein sequence ID" value="GAA3210942.1"/>
    <property type="molecule type" value="Genomic_DNA"/>
</dbReference>
<gene>
    <name evidence="3" type="ORF">GCM10010468_29230</name>
</gene>
<accession>A0ABP6QBT5</accession>
<evidence type="ECO:0000313" key="3">
    <source>
        <dbReference type="EMBL" id="GAA3210942.1"/>
    </source>
</evidence>
<name>A0ABP6QBT5_9ACTN</name>
<feature type="transmembrane region" description="Helical" evidence="1">
    <location>
        <begin position="152"/>
        <end position="173"/>
    </location>
</feature>
<feature type="transmembrane region" description="Helical" evidence="1">
    <location>
        <begin position="106"/>
        <end position="126"/>
    </location>
</feature>
<feature type="transmembrane region" description="Helical" evidence="1">
    <location>
        <begin position="241"/>
        <end position="262"/>
    </location>
</feature>
<evidence type="ECO:0000259" key="2">
    <source>
        <dbReference type="Pfam" id="PF06724"/>
    </source>
</evidence>
<sequence length="276" mass="29071">MDAQQETREAAQSRWMTGLARTGLAARGLLYVLVGIIALQIAFGSGEKEADSSGAVQTLAEKPGGIVLLWLIVVGLAGLALWRLAEAAFGAAGPGGHKPSKRLLSLGRGVFYIGFFVTTLLFTIGAREKESSDEKSKDLTGRAMHDVPGGRWLVLLAGLVLVGVGIGMAWRALAKKKFMEKLTVTGHAREVVEKLGMTGRTARALVYGTAGVFLAYAGISFDPDKAEGVDGTLREFATTPAGPWLLVAVALGLVTFGVYSACEAKWRQVTPGNNPG</sequence>
<feature type="transmembrane region" description="Helical" evidence="1">
    <location>
        <begin position="204"/>
        <end position="221"/>
    </location>
</feature>
<feature type="domain" description="DUF1206" evidence="2">
    <location>
        <begin position="23"/>
        <end position="89"/>
    </location>
</feature>
<dbReference type="InterPro" id="IPR009597">
    <property type="entry name" value="DUF1206"/>
</dbReference>
<keyword evidence="1" id="KW-1133">Transmembrane helix</keyword>
<proteinExistence type="predicted"/>
<keyword evidence="1" id="KW-0472">Membrane</keyword>
<reference evidence="4" key="1">
    <citation type="journal article" date="2019" name="Int. J. Syst. Evol. Microbiol.">
        <title>The Global Catalogue of Microorganisms (GCM) 10K type strain sequencing project: providing services to taxonomists for standard genome sequencing and annotation.</title>
        <authorList>
            <consortium name="The Broad Institute Genomics Platform"/>
            <consortium name="The Broad Institute Genome Sequencing Center for Infectious Disease"/>
            <person name="Wu L."/>
            <person name="Ma J."/>
        </authorList>
    </citation>
    <scope>NUCLEOTIDE SEQUENCE [LARGE SCALE GENOMIC DNA]</scope>
    <source>
        <strain evidence="4">JCM 9377</strain>
    </source>
</reference>
<dbReference type="Proteomes" id="UP001501237">
    <property type="component" value="Unassembled WGS sequence"/>
</dbReference>
<feature type="transmembrane region" description="Helical" evidence="1">
    <location>
        <begin position="24"/>
        <end position="43"/>
    </location>
</feature>
<keyword evidence="4" id="KW-1185">Reference proteome</keyword>
<keyword evidence="1" id="KW-0812">Transmembrane</keyword>
<comment type="caution">
    <text evidence="3">The sequence shown here is derived from an EMBL/GenBank/DDBJ whole genome shotgun (WGS) entry which is preliminary data.</text>
</comment>
<evidence type="ECO:0000313" key="4">
    <source>
        <dbReference type="Proteomes" id="UP001501237"/>
    </source>
</evidence>
<feature type="domain" description="DUF1206" evidence="2">
    <location>
        <begin position="199"/>
        <end position="267"/>
    </location>
</feature>
<protein>
    <submittedName>
        <fullName evidence="3">DUF1206 domain-containing protein</fullName>
    </submittedName>
</protein>
<organism evidence="3 4">
    <name type="scientific">Actinocorallia longicatena</name>
    <dbReference type="NCBI Taxonomy" id="111803"/>
    <lineage>
        <taxon>Bacteria</taxon>
        <taxon>Bacillati</taxon>
        <taxon>Actinomycetota</taxon>
        <taxon>Actinomycetes</taxon>
        <taxon>Streptosporangiales</taxon>
        <taxon>Thermomonosporaceae</taxon>
        <taxon>Actinocorallia</taxon>
    </lineage>
</organism>
<evidence type="ECO:0000256" key="1">
    <source>
        <dbReference type="SAM" id="Phobius"/>
    </source>
</evidence>
<feature type="transmembrane region" description="Helical" evidence="1">
    <location>
        <begin position="63"/>
        <end position="85"/>
    </location>
</feature>
<feature type="domain" description="DUF1206" evidence="2">
    <location>
        <begin position="106"/>
        <end position="173"/>
    </location>
</feature>
<dbReference type="Pfam" id="PF06724">
    <property type="entry name" value="DUF1206"/>
    <property type="match status" value="3"/>
</dbReference>